<proteinExistence type="predicted"/>
<accession>A0A7R8WEP6</accession>
<gene>
    <name evidence="2" type="ORF">CTOB1V02_LOCUS5865</name>
</gene>
<organism evidence="2">
    <name type="scientific">Cyprideis torosa</name>
    <dbReference type="NCBI Taxonomy" id="163714"/>
    <lineage>
        <taxon>Eukaryota</taxon>
        <taxon>Metazoa</taxon>
        <taxon>Ecdysozoa</taxon>
        <taxon>Arthropoda</taxon>
        <taxon>Crustacea</taxon>
        <taxon>Oligostraca</taxon>
        <taxon>Ostracoda</taxon>
        <taxon>Podocopa</taxon>
        <taxon>Podocopida</taxon>
        <taxon>Cytherocopina</taxon>
        <taxon>Cytheroidea</taxon>
        <taxon>Cytherideidae</taxon>
        <taxon>Cyprideis</taxon>
    </lineage>
</organism>
<dbReference type="AlphaFoldDB" id="A0A7R8WEP6"/>
<reference evidence="2" key="1">
    <citation type="submission" date="2020-11" db="EMBL/GenBank/DDBJ databases">
        <authorList>
            <person name="Tran Van P."/>
        </authorList>
    </citation>
    <scope>NUCLEOTIDE SEQUENCE</scope>
</reference>
<protein>
    <submittedName>
        <fullName evidence="2">Uncharacterized protein</fullName>
    </submittedName>
</protein>
<evidence type="ECO:0000313" key="2">
    <source>
        <dbReference type="EMBL" id="CAD7227972.1"/>
    </source>
</evidence>
<feature type="region of interest" description="Disordered" evidence="1">
    <location>
        <begin position="111"/>
        <end position="158"/>
    </location>
</feature>
<name>A0A7R8WEP6_9CRUS</name>
<sequence length="158" mass="17597">MAVAQLTLQEVNGEFDSDAGIAVMVQEHTNAVSAGSLFHETVITANTLRHDLVTRAFEDENLKDLGEDVYRVMCHKKENAYLKYLQVMEKQIVDKTAGKCLASKNLDSSFVLPDDDNDDNPAAVFSREEPNDLGDRRQSSVSPSHREKSTDYGKFTEA</sequence>
<dbReference type="EMBL" id="OB661330">
    <property type="protein sequence ID" value="CAD7227972.1"/>
    <property type="molecule type" value="Genomic_DNA"/>
</dbReference>
<feature type="compositionally biased region" description="Basic and acidic residues" evidence="1">
    <location>
        <begin position="126"/>
        <end position="158"/>
    </location>
</feature>
<evidence type="ECO:0000256" key="1">
    <source>
        <dbReference type="SAM" id="MobiDB-lite"/>
    </source>
</evidence>